<feature type="transmembrane region" description="Helical" evidence="1">
    <location>
        <begin position="339"/>
        <end position="365"/>
    </location>
</feature>
<keyword evidence="1" id="KW-1133">Transmembrane helix</keyword>
<gene>
    <name evidence="2" type="ORF">ECVG_05083</name>
</gene>
<evidence type="ECO:0000313" key="2">
    <source>
        <dbReference type="EMBL" id="OSL08289.1"/>
    </source>
</evidence>
<organism evidence="2 3">
    <name type="scientific">Escherichia coli H386</name>
    <dbReference type="NCBI Taxonomy" id="656397"/>
    <lineage>
        <taxon>Bacteria</taxon>
        <taxon>Pseudomonadati</taxon>
        <taxon>Pseudomonadota</taxon>
        <taxon>Gammaproteobacteria</taxon>
        <taxon>Enterobacterales</taxon>
        <taxon>Enterobacteriaceae</taxon>
        <taxon>Escherichia</taxon>
    </lineage>
</organism>
<sequence>MVYVNGTNKKPEATTARKIKSYLEYGTQVYPLINVRGYSEAYEFDEDRIDLEQQGRAGDALCQTVGVLASVLGPDVLLNGNCVQGLLAFSALAYDDNTQSTTIHPSRDLNLAVYQRGFFDVFPSRQEMLTFSQIDAVAQTIKNKVATFREDIIESNKGKVRETLDQYLQVLEEQLSSHHCFLQKIMPEFEKCRVAFRNATGEFERRIANSRRNRWNTLFNDLSNASDDIVEDNFGDNSAISTRIRREYEKRREIMEQVMLEDTEESVKVLQQQTLQAVNRLLKDIHNVELQHPLSFAHSRSIEFSGEMIPRYDLGVTDFSSMALKVGSYAMSGSAIGSVFPVIGTLVGSALGALVGIIMTVAGIFTSKASKIRKAQGKVRDRLEEVRDKSLDSVVDETRLLVAAIEKELESGLLQKVNDMQVALQQPVAIFETQISRITTLKKQLEDMPYGTIQTVQY</sequence>
<protein>
    <recommendedName>
        <fullName evidence="4">DUF1269 domain-containing protein</fullName>
    </recommendedName>
</protein>
<proteinExistence type="predicted"/>
<accession>A0A1X3JFK5</accession>
<keyword evidence="1" id="KW-0472">Membrane</keyword>
<dbReference type="Proteomes" id="UP000193045">
    <property type="component" value="Unassembled WGS sequence"/>
</dbReference>
<reference evidence="2 3" key="1">
    <citation type="submission" date="2010-04" db="EMBL/GenBank/DDBJ databases">
        <title>The Genome Sequence of Escherichia coli H386.</title>
        <authorList>
            <consortium name="The Broad Institute Genome Sequencing Platform"/>
            <consortium name="The Broad Institute Genome Sequencing Center for Infectious Disease"/>
            <person name="Feldgarden M."/>
            <person name="Gordon D.M."/>
            <person name="Johnson J.R."/>
            <person name="Johnston B.D."/>
            <person name="Young S."/>
            <person name="Zeng Q."/>
            <person name="Koehrsen M."/>
            <person name="Alvarado L."/>
            <person name="Berlin A.M."/>
            <person name="Borenstein D."/>
            <person name="Chapman S.B."/>
            <person name="Chen Z."/>
            <person name="Engels R."/>
            <person name="Freedman E."/>
            <person name="Gellesch M."/>
            <person name="Goldberg J."/>
            <person name="Griggs A."/>
            <person name="Gujja S."/>
            <person name="Heilman E.R."/>
            <person name="Heiman D.I."/>
            <person name="Hepburn T.A."/>
            <person name="Howarth C."/>
            <person name="Jen D."/>
            <person name="Larson L."/>
            <person name="Mehta T."/>
            <person name="Park D."/>
            <person name="Pearson M."/>
            <person name="Richards J."/>
            <person name="Roberts A."/>
            <person name="Saif S."/>
            <person name="Shea T.D."/>
            <person name="Shenoy N."/>
            <person name="Sisk P."/>
            <person name="Stolte C."/>
            <person name="Sykes S.N."/>
            <person name="Walk T."/>
            <person name="White J."/>
            <person name="Yandava C."/>
            <person name="Haas B."/>
            <person name="Henn M.R."/>
            <person name="Nusbaum C."/>
            <person name="Birren B."/>
        </authorList>
    </citation>
    <scope>NUCLEOTIDE SEQUENCE [LARGE SCALE GENOMIC DNA]</scope>
    <source>
        <strain evidence="2 3">H386</strain>
    </source>
</reference>
<keyword evidence="1" id="KW-0812">Transmembrane</keyword>
<dbReference type="AlphaFoldDB" id="A0A1X3JFK5"/>
<evidence type="ECO:0000256" key="1">
    <source>
        <dbReference type="SAM" id="Phobius"/>
    </source>
</evidence>
<comment type="caution">
    <text evidence="2">The sequence shown here is derived from an EMBL/GenBank/DDBJ whole genome shotgun (WGS) entry which is preliminary data.</text>
</comment>
<dbReference type="EMBL" id="ADJB01000059">
    <property type="protein sequence ID" value="OSL08289.1"/>
    <property type="molecule type" value="Genomic_DNA"/>
</dbReference>
<name>A0A1X3JFK5_ECOLX</name>
<evidence type="ECO:0000313" key="3">
    <source>
        <dbReference type="Proteomes" id="UP000193045"/>
    </source>
</evidence>
<evidence type="ECO:0008006" key="4">
    <source>
        <dbReference type="Google" id="ProtNLM"/>
    </source>
</evidence>